<keyword evidence="3" id="KW-0813">Transport</keyword>
<dbReference type="Proteomes" id="UP000193834">
    <property type="component" value="Unassembled WGS sequence"/>
</dbReference>
<evidence type="ECO:0000256" key="3">
    <source>
        <dbReference type="ARBA" id="ARBA00022448"/>
    </source>
</evidence>
<feature type="signal peptide" evidence="6">
    <location>
        <begin position="1"/>
        <end position="21"/>
    </location>
</feature>
<dbReference type="EMBL" id="FXAZ01000008">
    <property type="protein sequence ID" value="SMG57468.1"/>
    <property type="molecule type" value="Genomic_DNA"/>
</dbReference>
<keyword evidence="4 6" id="KW-0732">Signal</keyword>
<evidence type="ECO:0000313" key="7">
    <source>
        <dbReference type="EMBL" id="SMG57468.1"/>
    </source>
</evidence>
<gene>
    <name evidence="7" type="ORF">SAMN06295960_4410</name>
</gene>
<feature type="chain" id="PRO_5038596367" evidence="6">
    <location>
        <begin position="22"/>
        <end position="437"/>
    </location>
</feature>
<evidence type="ECO:0000256" key="1">
    <source>
        <dbReference type="ARBA" id="ARBA00004196"/>
    </source>
</evidence>
<dbReference type="CDD" id="cd14748">
    <property type="entry name" value="PBP2_UgpB"/>
    <property type="match status" value="1"/>
</dbReference>
<evidence type="ECO:0000256" key="5">
    <source>
        <dbReference type="SAM" id="MobiDB-lite"/>
    </source>
</evidence>
<protein>
    <submittedName>
        <fullName evidence="7">Carbohydrate ABC transporter substrate-binding protein, CUT1 family</fullName>
    </submittedName>
</protein>
<dbReference type="RefSeq" id="WP_085498098.1">
    <property type="nucleotide sequence ID" value="NZ_FXAZ01000008.1"/>
</dbReference>
<keyword evidence="8" id="KW-1185">Reference proteome</keyword>
<dbReference type="OrthoDB" id="9795467at2"/>
<proteinExistence type="inferred from homology"/>
<dbReference type="PANTHER" id="PTHR43649:SF31">
    <property type="entry name" value="SN-GLYCEROL-3-PHOSPHATE-BINDING PERIPLASMIC PROTEIN UGPB"/>
    <property type="match status" value="1"/>
</dbReference>
<comment type="subcellular location">
    <subcellularLocation>
        <location evidence="1">Cell envelope</location>
    </subcellularLocation>
</comment>
<dbReference type="InterPro" id="IPR050490">
    <property type="entry name" value="Bact_solute-bd_prot1"/>
</dbReference>
<sequence>MKKIGSILLATTLALTLTACGSSNSSANQEVTPSGSGSTGSAKKPIEITYWYSWGDKIAENNENLVKMFNESQDEVIVKAEYQGSYADQHSKAQAAFAAGNAPEVWQNEIASVGIFAESGMTQELTAFVEKDQMDMKDFIPGLMGNSYVNDKLYALPYLRSTPILYLNRTMIKEAGLDPAGPKNWQEFEEYARKLTIKDQRYGISMPIDIWYYEGFVRQSGGTMISEDGKSAAFNNATGIDPVKLWLKMKDEGIMNIGTTDDAGAQAKTDFHNQRSAMMFSSTADLTNNMKVAEEQGFELGTTFMPANHTYGVPTGGANLVMTSGLSPEKQEAAWKFIKWMTSKEQTIYASSYTGYLPSRVSAVESDEMKKLYEEKPLFKVAVDQLEYAGPRPMQKVYPEIAKIIKDEILRAVVDSSITAEAAVSEAAKKADALLNK</sequence>
<accession>A0A1X7LUB5</accession>
<evidence type="ECO:0000256" key="2">
    <source>
        <dbReference type="ARBA" id="ARBA00008520"/>
    </source>
</evidence>
<dbReference type="GO" id="GO:0030313">
    <property type="term" value="C:cell envelope"/>
    <property type="evidence" value="ECO:0007669"/>
    <property type="project" value="UniProtKB-SubCell"/>
</dbReference>
<evidence type="ECO:0000256" key="4">
    <source>
        <dbReference type="ARBA" id="ARBA00022729"/>
    </source>
</evidence>
<evidence type="ECO:0000256" key="6">
    <source>
        <dbReference type="SAM" id="SignalP"/>
    </source>
</evidence>
<dbReference type="STRING" id="1852522.SAMN06295960_4410"/>
<dbReference type="Pfam" id="PF13416">
    <property type="entry name" value="SBP_bac_8"/>
    <property type="match status" value="1"/>
</dbReference>
<name>A0A1X7LUB5_9BACL</name>
<comment type="similarity">
    <text evidence="2">Belongs to the bacterial solute-binding protein 1 family.</text>
</comment>
<dbReference type="AlphaFoldDB" id="A0A1X7LUB5"/>
<feature type="region of interest" description="Disordered" evidence="5">
    <location>
        <begin position="22"/>
        <end position="41"/>
    </location>
</feature>
<dbReference type="Gene3D" id="3.40.190.10">
    <property type="entry name" value="Periplasmic binding protein-like II"/>
    <property type="match status" value="2"/>
</dbReference>
<dbReference type="PROSITE" id="PS51257">
    <property type="entry name" value="PROKAR_LIPOPROTEIN"/>
    <property type="match status" value="1"/>
</dbReference>
<evidence type="ECO:0000313" key="8">
    <source>
        <dbReference type="Proteomes" id="UP000193834"/>
    </source>
</evidence>
<dbReference type="InterPro" id="IPR006059">
    <property type="entry name" value="SBP"/>
</dbReference>
<dbReference type="SUPFAM" id="SSF53850">
    <property type="entry name" value="Periplasmic binding protein-like II"/>
    <property type="match status" value="1"/>
</dbReference>
<dbReference type="PANTHER" id="PTHR43649">
    <property type="entry name" value="ARABINOSE-BINDING PROTEIN-RELATED"/>
    <property type="match status" value="1"/>
</dbReference>
<reference evidence="7 8" key="1">
    <citation type="submission" date="2017-04" db="EMBL/GenBank/DDBJ databases">
        <authorList>
            <person name="Afonso C.L."/>
            <person name="Miller P.J."/>
            <person name="Scott M.A."/>
            <person name="Spackman E."/>
            <person name="Goraichik I."/>
            <person name="Dimitrov K.M."/>
            <person name="Suarez D.L."/>
            <person name="Swayne D.E."/>
        </authorList>
    </citation>
    <scope>NUCLEOTIDE SEQUENCE [LARGE SCALE GENOMIC DNA]</scope>
    <source>
        <strain evidence="7 8">11</strain>
    </source>
</reference>
<organism evidence="7 8">
    <name type="scientific">Paenibacillus aquistagni</name>
    <dbReference type="NCBI Taxonomy" id="1852522"/>
    <lineage>
        <taxon>Bacteria</taxon>
        <taxon>Bacillati</taxon>
        <taxon>Bacillota</taxon>
        <taxon>Bacilli</taxon>
        <taxon>Bacillales</taxon>
        <taxon>Paenibacillaceae</taxon>
        <taxon>Paenibacillus</taxon>
    </lineage>
</organism>